<evidence type="ECO:0000313" key="2">
    <source>
        <dbReference type="Proteomes" id="UP000008291"/>
    </source>
</evidence>
<accession>Q3SFJ2</accession>
<name>Q3SFJ2_THIDA</name>
<dbReference type="OrthoDB" id="8559973at2"/>
<dbReference type="eggNOG" id="COG3170">
    <property type="taxonomic scope" value="Bacteria"/>
</dbReference>
<dbReference type="InterPro" id="IPR021457">
    <property type="entry name" value="DUF3108"/>
</dbReference>
<dbReference type="KEGG" id="tbd:Tbd_2664"/>
<dbReference type="AlphaFoldDB" id="Q3SFJ2"/>
<sequence>MIRSRVRAGLALAGSLLLHASLVGTVGVTHSPWQAPPPLPALEVELRSVAPPAAPAARVVSASVVPAPPVPAPEVSRPPVERAAPAAEEIAAAESVNDEAFAVPPSAAPALDETARHATLPDVAVPDETSAPPPPEAQTAPALAARVLPSRLELRFDVRYGIASGKQSLLWVNEGERYTLSSVAEASGLAGIFYRGRFVQMSRGRLTAQGLQPEEFWDQRGDRRSSARFDAQQLTLLPVRGAPRHFSYSTSPQDALSLFFQLALDVPASGGPLSYTVFNGKKLREYRYASRGEVVLDTALGPLRTLHLERVGEADGRFEAWLAIDRHYLPVRLLRQDEAGNMIELQIQAIAP</sequence>
<keyword evidence="2" id="KW-1185">Reference proteome</keyword>
<dbReference type="STRING" id="292415.Tbd_2664"/>
<evidence type="ECO:0008006" key="3">
    <source>
        <dbReference type="Google" id="ProtNLM"/>
    </source>
</evidence>
<evidence type="ECO:0000313" key="1">
    <source>
        <dbReference type="EMBL" id="AAZ98617.1"/>
    </source>
</evidence>
<dbReference type="EMBL" id="CP000116">
    <property type="protein sequence ID" value="AAZ98617.1"/>
    <property type="molecule type" value="Genomic_DNA"/>
</dbReference>
<reference evidence="1 2" key="1">
    <citation type="journal article" date="2006" name="J. Bacteriol.">
        <title>The genome sequence of the obligately chemolithoautotrophic, facultatively anaerobic bacterium Thiobacillus denitrificans.</title>
        <authorList>
            <person name="Beller H.R."/>
            <person name="Chain P.S."/>
            <person name="Letain T.E."/>
            <person name="Chakicherla A."/>
            <person name="Larimer F.W."/>
            <person name="Richardson P.M."/>
            <person name="Coleman M.A."/>
            <person name="Wood A.P."/>
            <person name="Kelly D.P."/>
        </authorList>
    </citation>
    <scope>NUCLEOTIDE SEQUENCE [LARGE SCALE GENOMIC DNA]</scope>
    <source>
        <strain evidence="1 2">ATCC 25259</strain>
    </source>
</reference>
<dbReference type="Proteomes" id="UP000008291">
    <property type="component" value="Chromosome"/>
</dbReference>
<dbReference type="Pfam" id="PF11306">
    <property type="entry name" value="DUF3108"/>
    <property type="match status" value="1"/>
</dbReference>
<dbReference type="RefSeq" id="WP_011313176.1">
    <property type="nucleotide sequence ID" value="NC_007404.1"/>
</dbReference>
<gene>
    <name evidence="1" type="ordered locus">Tbd_2664</name>
</gene>
<protein>
    <recommendedName>
        <fullName evidence="3">DUF3108 domain-containing protein</fullName>
    </recommendedName>
</protein>
<dbReference type="HOGENOM" id="CLU_063619_0_1_4"/>
<organism evidence="1 2">
    <name type="scientific">Thiobacillus denitrificans (strain ATCC 25259 / T1)</name>
    <dbReference type="NCBI Taxonomy" id="292415"/>
    <lineage>
        <taxon>Bacteria</taxon>
        <taxon>Pseudomonadati</taxon>
        <taxon>Pseudomonadota</taxon>
        <taxon>Betaproteobacteria</taxon>
        <taxon>Nitrosomonadales</taxon>
        <taxon>Thiobacillaceae</taxon>
        <taxon>Thiobacillus</taxon>
    </lineage>
</organism>
<proteinExistence type="predicted"/>